<name>A0A1V4IAF5_9FIRM</name>
<dbReference type="Pfam" id="PF04977">
    <property type="entry name" value="DivIC"/>
    <property type="match status" value="1"/>
</dbReference>
<feature type="coiled-coil region" evidence="1">
    <location>
        <begin position="58"/>
        <end position="92"/>
    </location>
</feature>
<proteinExistence type="predicted"/>
<evidence type="ECO:0000256" key="1">
    <source>
        <dbReference type="SAM" id="Coils"/>
    </source>
</evidence>
<dbReference type="Proteomes" id="UP000190140">
    <property type="component" value="Unassembled WGS sequence"/>
</dbReference>
<evidence type="ECO:0000313" key="4">
    <source>
        <dbReference type="Proteomes" id="UP000190140"/>
    </source>
</evidence>
<comment type="caution">
    <text evidence="3">The sequence shown here is derived from an EMBL/GenBank/DDBJ whole genome shotgun (WGS) entry which is preliminary data.</text>
</comment>
<keyword evidence="2" id="KW-0812">Transmembrane</keyword>
<dbReference type="EMBL" id="MZGW01000001">
    <property type="protein sequence ID" value="OPJ56850.1"/>
    <property type="molecule type" value="Genomic_DNA"/>
</dbReference>
<reference evidence="3 4" key="1">
    <citation type="submission" date="2017-03" db="EMBL/GenBank/DDBJ databases">
        <title>Genome sequence of Clostridium thermoalcaliphilum DSM 7309.</title>
        <authorList>
            <person name="Poehlein A."/>
            <person name="Daniel R."/>
        </authorList>
    </citation>
    <scope>NUCLEOTIDE SEQUENCE [LARGE SCALE GENOMIC DNA]</scope>
    <source>
        <strain evidence="3 4">DSM 7309</strain>
    </source>
</reference>
<accession>A0A1V4IAF5</accession>
<keyword evidence="3" id="KW-0131">Cell cycle</keyword>
<dbReference type="OrthoDB" id="1757177at2"/>
<keyword evidence="3" id="KW-0132">Cell division</keyword>
<keyword evidence="2" id="KW-0472">Membrane</keyword>
<gene>
    <name evidence="3" type="primary">ftsL_1</name>
    <name evidence="3" type="ORF">CLOTH_01320</name>
</gene>
<dbReference type="RefSeq" id="WP_079410195.1">
    <property type="nucleotide sequence ID" value="NZ_MZGW01000001.1"/>
</dbReference>
<feature type="transmembrane region" description="Helical" evidence="2">
    <location>
        <begin position="39"/>
        <end position="57"/>
    </location>
</feature>
<keyword evidence="2" id="KW-1133">Transmembrane helix</keyword>
<protein>
    <submittedName>
        <fullName evidence="3">Cell division protein FtsL</fullName>
    </submittedName>
</protein>
<evidence type="ECO:0000256" key="2">
    <source>
        <dbReference type="SAM" id="Phobius"/>
    </source>
</evidence>
<keyword evidence="4" id="KW-1185">Reference proteome</keyword>
<dbReference type="STRING" id="29349.CLOTH_01320"/>
<dbReference type="GO" id="GO:0051301">
    <property type="term" value="P:cell division"/>
    <property type="evidence" value="ECO:0007669"/>
    <property type="project" value="UniProtKB-KW"/>
</dbReference>
<dbReference type="AlphaFoldDB" id="A0A1V4IAF5"/>
<evidence type="ECO:0000313" key="3">
    <source>
        <dbReference type="EMBL" id="OPJ56850.1"/>
    </source>
</evidence>
<dbReference type="InterPro" id="IPR007060">
    <property type="entry name" value="FtsL/DivIC"/>
</dbReference>
<sequence length="119" mass="14280">MNNGEKIRSLQEYKNRKKNKIYREKNSKKKRKSINPIKIGLFIIVGIVLSLMCRYAIISTLKYEIHALNRELREIENKKRELHLNLERLSNSGYIEREAKKRLNMNYPDDEQIVYINVD</sequence>
<organism evidence="3 4">
    <name type="scientific">Alkalithermobacter paradoxus</name>
    <dbReference type="NCBI Taxonomy" id="29349"/>
    <lineage>
        <taxon>Bacteria</taxon>
        <taxon>Bacillati</taxon>
        <taxon>Bacillota</taxon>
        <taxon>Clostridia</taxon>
        <taxon>Peptostreptococcales</taxon>
        <taxon>Tepidibacteraceae</taxon>
        <taxon>Alkalithermobacter</taxon>
    </lineage>
</organism>
<keyword evidence="1" id="KW-0175">Coiled coil</keyword>